<evidence type="ECO:0000256" key="1">
    <source>
        <dbReference type="ARBA" id="ARBA00004123"/>
    </source>
</evidence>
<sequence>MDSKDDRGAGSSSRPESRGPLSQVKKRASTPKPENDFLCQPRYSFTPPEAEMDLKLIDFEPDLSFYAPLETSALDLKHQRPILTDPTHGVRVNLVDLDEYREYQEGEGPDPEDLILLDPESDANEKSFRRKTSGSAPFLRAMFYDEYKIDKIDYSGAASKRQREVKKKTRDELLRDVLAEFQACKKKPVHPNSRKKHLKPVEITPFLPDFENYFIKYVLVHFEDDPKENVRPALERNLNRKEAMGAEDLREMVNTAVTLGRRGEDNEAVLSFYTPVDDEIEKRRKQRQTPDNTNLPDKFGTANSEDYHLVKEYVFDVRGRDHTADIQRLYMVSSKAEFSSYSEVSGRMTLHKRPLKGDASIQNRRLILKRRRPNEDDQAERVETIMQMCIGDEAAEMANALEE</sequence>
<proteinExistence type="inferred from homology"/>
<comment type="similarity">
    <text evidence="2">Belongs to the PAF1 family.</text>
</comment>
<dbReference type="GO" id="GO:0006368">
    <property type="term" value="P:transcription elongation by RNA polymerase II"/>
    <property type="evidence" value="ECO:0007669"/>
    <property type="project" value="InterPro"/>
</dbReference>
<dbReference type="InterPro" id="IPR007133">
    <property type="entry name" value="RNA_pol_II-assoc_Paf1"/>
</dbReference>
<reference evidence="5" key="1">
    <citation type="submission" date="2021-01" db="EMBL/GenBank/DDBJ databases">
        <authorList>
            <person name="Corre E."/>
            <person name="Pelletier E."/>
            <person name="Niang G."/>
            <person name="Scheremetjew M."/>
            <person name="Finn R."/>
            <person name="Kale V."/>
            <person name="Holt S."/>
            <person name="Cochrane G."/>
            <person name="Meng A."/>
            <person name="Brown T."/>
            <person name="Cohen L."/>
        </authorList>
    </citation>
    <scope>NUCLEOTIDE SEQUENCE</scope>
    <source>
        <strain evidence="5">CCMP 769</strain>
    </source>
</reference>
<dbReference type="GO" id="GO:0016593">
    <property type="term" value="C:Cdc73/Paf1 complex"/>
    <property type="evidence" value="ECO:0007669"/>
    <property type="project" value="InterPro"/>
</dbReference>
<organism evidence="5">
    <name type="scientific">Rhodosorus marinus</name>
    <dbReference type="NCBI Taxonomy" id="101924"/>
    <lineage>
        <taxon>Eukaryota</taxon>
        <taxon>Rhodophyta</taxon>
        <taxon>Stylonematophyceae</taxon>
        <taxon>Stylonematales</taxon>
        <taxon>Stylonemataceae</taxon>
        <taxon>Rhodosorus</taxon>
    </lineage>
</organism>
<accession>A0A7S3ECG8</accession>
<name>A0A7S3ECG8_9RHOD</name>
<evidence type="ECO:0000256" key="4">
    <source>
        <dbReference type="SAM" id="MobiDB-lite"/>
    </source>
</evidence>
<feature type="region of interest" description="Disordered" evidence="4">
    <location>
        <begin position="1"/>
        <end position="44"/>
    </location>
</feature>
<evidence type="ECO:0008006" key="6">
    <source>
        <dbReference type="Google" id="ProtNLM"/>
    </source>
</evidence>
<comment type="subcellular location">
    <subcellularLocation>
        <location evidence="1">Nucleus</location>
    </subcellularLocation>
</comment>
<dbReference type="GO" id="GO:0003682">
    <property type="term" value="F:chromatin binding"/>
    <property type="evidence" value="ECO:0007669"/>
    <property type="project" value="TreeGrafter"/>
</dbReference>
<dbReference type="Pfam" id="PF03985">
    <property type="entry name" value="Paf1"/>
    <property type="match status" value="1"/>
</dbReference>
<feature type="region of interest" description="Disordered" evidence="4">
    <location>
        <begin position="280"/>
        <end position="300"/>
    </location>
</feature>
<protein>
    <recommendedName>
        <fullName evidence="6">RNA polymerase II-associated factor 1 homolog</fullName>
    </recommendedName>
</protein>
<dbReference type="AlphaFoldDB" id="A0A7S3ECG8"/>
<dbReference type="PANTHER" id="PTHR23188:SF12">
    <property type="entry name" value="RNA POLYMERASE II-ASSOCIATED FACTOR 1 HOMOLOG"/>
    <property type="match status" value="1"/>
</dbReference>
<dbReference type="GO" id="GO:0000993">
    <property type="term" value="F:RNA polymerase II complex binding"/>
    <property type="evidence" value="ECO:0007669"/>
    <property type="project" value="TreeGrafter"/>
</dbReference>
<evidence type="ECO:0000313" key="5">
    <source>
        <dbReference type="EMBL" id="CAE0042389.1"/>
    </source>
</evidence>
<evidence type="ECO:0000256" key="3">
    <source>
        <dbReference type="ARBA" id="ARBA00023242"/>
    </source>
</evidence>
<evidence type="ECO:0000256" key="2">
    <source>
        <dbReference type="ARBA" id="ARBA00007560"/>
    </source>
</evidence>
<dbReference type="EMBL" id="HBHW01013246">
    <property type="protein sequence ID" value="CAE0042389.1"/>
    <property type="molecule type" value="Transcribed_RNA"/>
</dbReference>
<gene>
    <name evidence="5" type="ORF">RMAR00112_LOCUS10354</name>
</gene>
<keyword evidence="3" id="KW-0539">Nucleus</keyword>
<dbReference type="PANTHER" id="PTHR23188">
    <property type="entry name" value="RNA POLYMERASE II-ASSOCIATED FACTOR 1 HOMOLOG"/>
    <property type="match status" value="1"/>
</dbReference>